<dbReference type="Proteomes" id="UP000318878">
    <property type="component" value="Unassembled WGS sequence"/>
</dbReference>
<evidence type="ECO:0000313" key="2">
    <source>
        <dbReference type="Proteomes" id="UP000318878"/>
    </source>
</evidence>
<gene>
    <name evidence="1" type="ORF">Enr8_47980</name>
</gene>
<dbReference type="AlphaFoldDB" id="A0A5C5UW91"/>
<evidence type="ECO:0000313" key="1">
    <source>
        <dbReference type="EMBL" id="TWT30139.1"/>
    </source>
</evidence>
<name>A0A5C5UW91_9BACT</name>
<dbReference type="EMBL" id="SJPF01000006">
    <property type="protein sequence ID" value="TWT30139.1"/>
    <property type="molecule type" value="Genomic_DNA"/>
</dbReference>
<sequence length="105" mass="11766">MTNAHETKLREAFRNMDAHQAQEIRASYYKAIEGLRTLAETLEIADIPIGEANDHALIEEHLIVCEAIEAMKNSLLGRILSGTHNDFSCGCLRSRRLRLASSRTS</sequence>
<keyword evidence="2" id="KW-1185">Reference proteome</keyword>
<dbReference type="OrthoDB" id="290163at2"/>
<proteinExistence type="predicted"/>
<reference evidence="1 2" key="1">
    <citation type="submission" date="2019-02" db="EMBL/GenBank/DDBJ databases">
        <title>Deep-cultivation of Planctomycetes and their phenomic and genomic characterization uncovers novel biology.</title>
        <authorList>
            <person name="Wiegand S."/>
            <person name="Jogler M."/>
            <person name="Boedeker C."/>
            <person name="Pinto D."/>
            <person name="Vollmers J."/>
            <person name="Rivas-Marin E."/>
            <person name="Kohn T."/>
            <person name="Peeters S.H."/>
            <person name="Heuer A."/>
            <person name="Rast P."/>
            <person name="Oberbeckmann S."/>
            <person name="Bunk B."/>
            <person name="Jeske O."/>
            <person name="Meyerdierks A."/>
            <person name="Storesund J.E."/>
            <person name="Kallscheuer N."/>
            <person name="Luecker S."/>
            <person name="Lage O.M."/>
            <person name="Pohl T."/>
            <person name="Merkel B.J."/>
            <person name="Hornburger P."/>
            <person name="Mueller R.-W."/>
            <person name="Bruemmer F."/>
            <person name="Labrenz M."/>
            <person name="Spormann A.M."/>
            <person name="Op Den Camp H."/>
            <person name="Overmann J."/>
            <person name="Amann R."/>
            <person name="Jetten M.S.M."/>
            <person name="Mascher T."/>
            <person name="Medema M.H."/>
            <person name="Devos D.P."/>
            <person name="Kaster A.-K."/>
            <person name="Ovreas L."/>
            <person name="Rohde M."/>
            <person name="Galperin M.Y."/>
            <person name="Jogler C."/>
        </authorList>
    </citation>
    <scope>NUCLEOTIDE SEQUENCE [LARGE SCALE GENOMIC DNA]</scope>
    <source>
        <strain evidence="1 2">Enr8</strain>
    </source>
</reference>
<dbReference type="RefSeq" id="WP_146436466.1">
    <property type="nucleotide sequence ID" value="NZ_SJPF01000006.1"/>
</dbReference>
<accession>A0A5C5UW91</accession>
<comment type="caution">
    <text evidence="1">The sequence shown here is derived from an EMBL/GenBank/DDBJ whole genome shotgun (WGS) entry which is preliminary data.</text>
</comment>
<protein>
    <submittedName>
        <fullName evidence="1">Uncharacterized protein</fullName>
    </submittedName>
</protein>
<organism evidence="1 2">
    <name type="scientific">Blastopirellula retiformator</name>
    <dbReference type="NCBI Taxonomy" id="2527970"/>
    <lineage>
        <taxon>Bacteria</taxon>
        <taxon>Pseudomonadati</taxon>
        <taxon>Planctomycetota</taxon>
        <taxon>Planctomycetia</taxon>
        <taxon>Pirellulales</taxon>
        <taxon>Pirellulaceae</taxon>
        <taxon>Blastopirellula</taxon>
    </lineage>
</organism>